<protein>
    <submittedName>
        <fullName evidence="6">ABC-type Fe3+-hydroxamate transport system substrate-binding protein</fullName>
    </submittedName>
</protein>
<proteinExistence type="inferred from homology"/>
<dbReference type="GO" id="GO:1901678">
    <property type="term" value="P:iron coordination entity transport"/>
    <property type="evidence" value="ECO:0007669"/>
    <property type="project" value="UniProtKB-ARBA"/>
</dbReference>
<evidence type="ECO:0000256" key="3">
    <source>
        <dbReference type="ARBA" id="ARBA00022448"/>
    </source>
</evidence>
<comment type="caution">
    <text evidence="6">The sequence shown here is derived from an EMBL/GenBank/DDBJ whole genome shotgun (WGS) entry which is preliminary data.</text>
</comment>
<dbReference type="InterPro" id="IPR051313">
    <property type="entry name" value="Bact_iron-sidero_bind"/>
</dbReference>
<dbReference type="InterPro" id="IPR002491">
    <property type="entry name" value="ABC_transptr_periplasmic_BD"/>
</dbReference>
<organism evidence="6 7">
    <name type="scientific">Quadrisphaera granulorum</name>
    <dbReference type="NCBI Taxonomy" id="317664"/>
    <lineage>
        <taxon>Bacteria</taxon>
        <taxon>Bacillati</taxon>
        <taxon>Actinomycetota</taxon>
        <taxon>Actinomycetes</taxon>
        <taxon>Kineosporiales</taxon>
        <taxon>Kineosporiaceae</taxon>
        <taxon>Quadrisphaera</taxon>
    </lineage>
</organism>
<dbReference type="Pfam" id="PF01497">
    <property type="entry name" value="Peripla_BP_2"/>
    <property type="match status" value="1"/>
</dbReference>
<comment type="similarity">
    <text evidence="2">Belongs to the bacterial solute-binding protein 8 family.</text>
</comment>
<feature type="domain" description="Fe/B12 periplasmic-binding" evidence="5">
    <location>
        <begin position="99"/>
        <end position="366"/>
    </location>
</feature>
<keyword evidence="4" id="KW-0732">Signal</keyword>
<evidence type="ECO:0000259" key="5">
    <source>
        <dbReference type="PROSITE" id="PS50983"/>
    </source>
</evidence>
<gene>
    <name evidence="6" type="ORF">BXY45_13528</name>
</gene>
<dbReference type="GO" id="GO:0030288">
    <property type="term" value="C:outer membrane-bounded periplasmic space"/>
    <property type="evidence" value="ECO:0007669"/>
    <property type="project" value="TreeGrafter"/>
</dbReference>
<sequence>MNPSTARATHFPLSPQCCVRAGHAGHVGQLGSRHCVLAGAVRRTAATWPTGPTRRSLLRVTAALAATGSLAGASGCGLAGQAGPSTQEPAGTASTVPSRVMAMYATEADHALVLGLPVVAAYSPNGKDFPPYQGDRLKGATPISSYPEPDLDAITSAEPDLILVASTDLYEPDVIDMLRKIAPVRAMADDSQDDWPTALRGLAELVDRTDVAEQFIADYDARSARLRERVQERWGGSSFAYVGPLGGGQFWVGEATMLVSTILHEEMGLPFASAVPPSIAERRLDISYEELSMLEDADLLLVRTNPDEGGIAIDTAQLQEFQSAPLWDRLPAVAAGHVFLNDVYLYYTSPLTAQANLDWIENTLLA</sequence>
<dbReference type="PROSITE" id="PS51318">
    <property type="entry name" value="TAT"/>
    <property type="match status" value="1"/>
</dbReference>
<evidence type="ECO:0000313" key="6">
    <source>
        <dbReference type="EMBL" id="PWJ47725.1"/>
    </source>
</evidence>
<evidence type="ECO:0000256" key="1">
    <source>
        <dbReference type="ARBA" id="ARBA00004196"/>
    </source>
</evidence>
<keyword evidence="3" id="KW-0813">Transport</keyword>
<dbReference type="PROSITE" id="PS50983">
    <property type="entry name" value="FE_B12_PBP"/>
    <property type="match status" value="1"/>
</dbReference>
<dbReference type="SUPFAM" id="SSF53807">
    <property type="entry name" value="Helical backbone' metal receptor"/>
    <property type="match status" value="1"/>
</dbReference>
<evidence type="ECO:0000256" key="4">
    <source>
        <dbReference type="ARBA" id="ARBA00022729"/>
    </source>
</evidence>
<reference evidence="6 7" key="1">
    <citation type="submission" date="2018-03" db="EMBL/GenBank/DDBJ databases">
        <title>Genomic Encyclopedia of Archaeal and Bacterial Type Strains, Phase II (KMG-II): from individual species to whole genera.</title>
        <authorList>
            <person name="Goeker M."/>
        </authorList>
    </citation>
    <scope>NUCLEOTIDE SEQUENCE [LARGE SCALE GENOMIC DNA]</scope>
    <source>
        <strain evidence="6 7">DSM 44889</strain>
    </source>
</reference>
<dbReference type="Gene3D" id="3.40.50.1980">
    <property type="entry name" value="Nitrogenase molybdenum iron protein domain"/>
    <property type="match status" value="2"/>
</dbReference>
<evidence type="ECO:0000256" key="2">
    <source>
        <dbReference type="ARBA" id="ARBA00008814"/>
    </source>
</evidence>
<dbReference type="EMBL" id="QGDQ01000035">
    <property type="protein sequence ID" value="PWJ47725.1"/>
    <property type="molecule type" value="Genomic_DNA"/>
</dbReference>
<evidence type="ECO:0000313" key="7">
    <source>
        <dbReference type="Proteomes" id="UP000245469"/>
    </source>
</evidence>
<comment type="subcellular location">
    <subcellularLocation>
        <location evidence="1">Cell envelope</location>
    </subcellularLocation>
</comment>
<dbReference type="RefSeq" id="WP_109776292.1">
    <property type="nucleotide sequence ID" value="NZ_QGDQ01000035.1"/>
</dbReference>
<dbReference type="OrthoDB" id="1846031at2"/>
<dbReference type="AlphaFoldDB" id="A0A315ZQ55"/>
<accession>A0A315ZQ55</accession>
<name>A0A315ZQ55_9ACTN</name>
<dbReference type="PANTHER" id="PTHR30532:SF1">
    <property type="entry name" value="IRON(3+)-HYDROXAMATE-BINDING PROTEIN FHUD"/>
    <property type="match status" value="1"/>
</dbReference>
<dbReference type="Proteomes" id="UP000245469">
    <property type="component" value="Unassembled WGS sequence"/>
</dbReference>
<dbReference type="PANTHER" id="PTHR30532">
    <property type="entry name" value="IRON III DICITRATE-BINDING PERIPLASMIC PROTEIN"/>
    <property type="match status" value="1"/>
</dbReference>
<dbReference type="InterPro" id="IPR006311">
    <property type="entry name" value="TAT_signal"/>
</dbReference>
<keyword evidence="7" id="KW-1185">Reference proteome</keyword>